<organism evidence="2 3">
    <name type="scientific">Helianthus annuus</name>
    <name type="common">Common sunflower</name>
    <dbReference type="NCBI Taxonomy" id="4232"/>
    <lineage>
        <taxon>Eukaryota</taxon>
        <taxon>Viridiplantae</taxon>
        <taxon>Streptophyta</taxon>
        <taxon>Embryophyta</taxon>
        <taxon>Tracheophyta</taxon>
        <taxon>Spermatophyta</taxon>
        <taxon>Magnoliopsida</taxon>
        <taxon>eudicotyledons</taxon>
        <taxon>Gunneridae</taxon>
        <taxon>Pentapetalae</taxon>
        <taxon>asterids</taxon>
        <taxon>campanulids</taxon>
        <taxon>Asterales</taxon>
        <taxon>Asteraceae</taxon>
        <taxon>Asteroideae</taxon>
        <taxon>Heliantheae alliance</taxon>
        <taxon>Heliantheae</taxon>
        <taxon>Helianthus</taxon>
    </lineage>
</organism>
<reference evidence="3" key="1">
    <citation type="journal article" date="2017" name="Nature">
        <title>The sunflower genome provides insights into oil metabolism, flowering and Asterid evolution.</title>
        <authorList>
            <person name="Badouin H."/>
            <person name="Gouzy J."/>
            <person name="Grassa C.J."/>
            <person name="Murat F."/>
            <person name="Staton S.E."/>
            <person name="Cottret L."/>
            <person name="Lelandais-Briere C."/>
            <person name="Owens G.L."/>
            <person name="Carrere S."/>
            <person name="Mayjonade B."/>
            <person name="Legrand L."/>
            <person name="Gill N."/>
            <person name="Kane N.C."/>
            <person name="Bowers J.E."/>
            <person name="Hubner S."/>
            <person name="Bellec A."/>
            <person name="Berard A."/>
            <person name="Berges H."/>
            <person name="Blanchet N."/>
            <person name="Boniface M.C."/>
            <person name="Brunel D."/>
            <person name="Catrice O."/>
            <person name="Chaidir N."/>
            <person name="Claudel C."/>
            <person name="Donnadieu C."/>
            <person name="Faraut T."/>
            <person name="Fievet G."/>
            <person name="Helmstetter N."/>
            <person name="King M."/>
            <person name="Knapp S.J."/>
            <person name="Lai Z."/>
            <person name="Le Paslier M.C."/>
            <person name="Lippi Y."/>
            <person name="Lorenzon L."/>
            <person name="Mandel J.R."/>
            <person name="Marage G."/>
            <person name="Marchand G."/>
            <person name="Marquand E."/>
            <person name="Bret-Mestries E."/>
            <person name="Morien E."/>
            <person name="Nambeesan S."/>
            <person name="Nguyen T."/>
            <person name="Pegot-Espagnet P."/>
            <person name="Pouilly N."/>
            <person name="Raftis F."/>
            <person name="Sallet E."/>
            <person name="Schiex T."/>
            <person name="Thomas J."/>
            <person name="Vandecasteele C."/>
            <person name="Vares D."/>
            <person name="Vear F."/>
            <person name="Vautrin S."/>
            <person name="Crespi M."/>
            <person name="Mangin B."/>
            <person name="Burke J.M."/>
            <person name="Salse J."/>
            <person name="Munos S."/>
            <person name="Vincourt P."/>
            <person name="Rieseberg L.H."/>
            <person name="Langlade N.B."/>
        </authorList>
    </citation>
    <scope>NUCLEOTIDE SEQUENCE [LARGE SCALE GENOMIC DNA]</scope>
    <source>
        <strain evidence="3">cv. SF193</strain>
    </source>
</reference>
<dbReference type="EMBL" id="CM007891">
    <property type="protein sequence ID" value="OTG35500.1"/>
    <property type="molecule type" value="Genomic_DNA"/>
</dbReference>
<keyword evidence="1" id="KW-0812">Transmembrane</keyword>
<sequence>MHVNDILLQDSFISSLSHEETSPWFTIQAKSPLETLSNTKASTRSCILTHPSSSLSINKFAPCVSNQILNLNIGVLGKQATMQKNLFILVFFYILIAYSDNFLHIIIKIMILQTVKCVPPHISFLRFEGCANELDGKRQITTFFDNITSYLKLILIMFYRNSSIFRKEILCFRV</sequence>
<accession>A0A251VIV6</accession>
<evidence type="ECO:0000256" key="1">
    <source>
        <dbReference type="SAM" id="Phobius"/>
    </source>
</evidence>
<keyword evidence="1" id="KW-0472">Membrane</keyword>
<proteinExistence type="predicted"/>
<gene>
    <name evidence="2" type="ORF">HannXRQ_Chr02g0057441</name>
</gene>
<protein>
    <submittedName>
        <fullName evidence="2">Uncharacterized protein</fullName>
    </submittedName>
</protein>
<keyword evidence="3" id="KW-1185">Reference proteome</keyword>
<keyword evidence="1" id="KW-1133">Transmembrane helix</keyword>
<dbReference type="InParanoid" id="A0A251VIV6"/>
<dbReference type="AlphaFoldDB" id="A0A251VIV6"/>
<feature type="transmembrane region" description="Helical" evidence="1">
    <location>
        <begin position="86"/>
        <end position="107"/>
    </location>
</feature>
<name>A0A251VIV6_HELAN</name>
<dbReference type="Proteomes" id="UP000215914">
    <property type="component" value="Chromosome 2"/>
</dbReference>
<evidence type="ECO:0000313" key="2">
    <source>
        <dbReference type="EMBL" id="OTG35500.1"/>
    </source>
</evidence>
<evidence type="ECO:0000313" key="3">
    <source>
        <dbReference type="Proteomes" id="UP000215914"/>
    </source>
</evidence>